<protein>
    <submittedName>
        <fullName evidence="1">Uncharacterized protein</fullName>
    </submittedName>
</protein>
<keyword evidence="2" id="KW-1185">Reference proteome</keyword>
<dbReference type="AlphaFoldDB" id="A0A6N6MQP5"/>
<proteinExistence type="predicted"/>
<dbReference type="EMBL" id="VZZJ01000008">
    <property type="protein sequence ID" value="KAB1073438.1"/>
    <property type="molecule type" value="Genomic_DNA"/>
</dbReference>
<name>A0A6N6MQP5_9HYPH</name>
<dbReference type="Proteomes" id="UP000441523">
    <property type="component" value="Unassembled WGS sequence"/>
</dbReference>
<organism evidence="1 2">
    <name type="scientific">Methylobacterium planeticum</name>
    <dbReference type="NCBI Taxonomy" id="2615211"/>
    <lineage>
        <taxon>Bacteria</taxon>
        <taxon>Pseudomonadati</taxon>
        <taxon>Pseudomonadota</taxon>
        <taxon>Alphaproteobacteria</taxon>
        <taxon>Hyphomicrobiales</taxon>
        <taxon>Methylobacteriaceae</taxon>
        <taxon>Methylobacterium</taxon>
    </lineage>
</organism>
<dbReference type="RefSeq" id="WP_150963846.1">
    <property type="nucleotide sequence ID" value="NZ_VZZJ01000008.1"/>
</dbReference>
<accession>A0A6N6MQP5</accession>
<comment type="caution">
    <text evidence="1">The sequence shown here is derived from an EMBL/GenBank/DDBJ whole genome shotgun (WGS) entry which is preliminary data.</text>
</comment>
<evidence type="ECO:0000313" key="2">
    <source>
        <dbReference type="Proteomes" id="UP000441523"/>
    </source>
</evidence>
<evidence type="ECO:0000313" key="1">
    <source>
        <dbReference type="EMBL" id="KAB1073438.1"/>
    </source>
</evidence>
<dbReference type="SUPFAM" id="SSF103515">
    <property type="entry name" value="Autotransporter"/>
    <property type="match status" value="1"/>
</dbReference>
<sequence length="92" mass="9914">MFILLSRVEINLTAQHEFLDDVRTVTSFQTYAPALLIRTPTGRFSDDVYGRVAGGLNLDLGNGLSGVITGSTSFARSGGDDPTVSAGLRYRF</sequence>
<dbReference type="InterPro" id="IPR036709">
    <property type="entry name" value="Autotransporte_beta_dom_sf"/>
</dbReference>
<reference evidence="1 2" key="1">
    <citation type="submission" date="2019-09" db="EMBL/GenBank/DDBJ databases">
        <title>YIM 132548 draft genome.</title>
        <authorList>
            <person name="Jiang L."/>
        </authorList>
    </citation>
    <scope>NUCLEOTIDE SEQUENCE [LARGE SCALE GENOMIC DNA]</scope>
    <source>
        <strain evidence="1 2">YIM 132548</strain>
    </source>
</reference>
<gene>
    <name evidence="1" type="ORF">F6X51_11895</name>
</gene>
<dbReference type="Gene3D" id="2.40.128.130">
    <property type="entry name" value="Autotransporter beta-domain"/>
    <property type="match status" value="1"/>
</dbReference>